<dbReference type="InterPro" id="IPR040170">
    <property type="entry name" value="Cytosol_ACT"/>
</dbReference>
<dbReference type="SUPFAM" id="SSF54637">
    <property type="entry name" value="Thioesterase/thiol ester dehydrase-isomerase"/>
    <property type="match status" value="2"/>
</dbReference>
<dbReference type="PANTHER" id="PTHR11049">
    <property type="entry name" value="ACYL COENZYME A THIOESTER HYDROLASE"/>
    <property type="match status" value="1"/>
</dbReference>
<feature type="domain" description="HotDog ACOT-type" evidence="2">
    <location>
        <begin position="10"/>
        <end position="122"/>
    </location>
</feature>
<keyword evidence="4" id="KW-1185">Reference proteome</keyword>
<reference evidence="4" key="1">
    <citation type="submission" date="2012-03" db="EMBL/GenBank/DDBJ databases">
        <title>Complete genome of Caldisphaera lagunensis DSM 15908.</title>
        <authorList>
            <person name="Lucas S."/>
            <person name="Copeland A."/>
            <person name="Lapidus A."/>
            <person name="Glavina del Rio T."/>
            <person name="Dalin E."/>
            <person name="Tice H."/>
            <person name="Bruce D."/>
            <person name="Goodwin L."/>
            <person name="Pitluck S."/>
            <person name="Peters L."/>
            <person name="Mikhailova N."/>
            <person name="Teshima H."/>
            <person name="Kyrpides N."/>
            <person name="Mavromatis K."/>
            <person name="Ivanova N."/>
            <person name="Brettin T."/>
            <person name="Detter J.C."/>
            <person name="Han C."/>
            <person name="Larimer F."/>
            <person name="Land M."/>
            <person name="Hauser L."/>
            <person name="Markowitz V."/>
            <person name="Cheng J.-F."/>
            <person name="Hugenholtz P."/>
            <person name="Woyke T."/>
            <person name="Wu D."/>
            <person name="Spring S."/>
            <person name="Schroeder M."/>
            <person name="Brambilla E."/>
            <person name="Klenk H.-P."/>
            <person name="Eisen J.A."/>
        </authorList>
    </citation>
    <scope>NUCLEOTIDE SEQUENCE [LARGE SCALE GENOMIC DNA]</scope>
    <source>
        <strain evidence="4">DSM 15908 / JCM 11604 / IC-154</strain>
    </source>
</reference>
<dbReference type="GO" id="GO:0006637">
    <property type="term" value="P:acyl-CoA metabolic process"/>
    <property type="evidence" value="ECO:0007669"/>
    <property type="project" value="TreeGrafter"/>
</dbReference>
<dbReference type="STRING" id="1056495.Calag_1246"/>
<dbReference type="GeneID" id="14212506"/>
<dbReference type="InterPro" id="IPR029069">
    <property type="entry name" value="HotDog_dom_sf"/>
</dbReference>
<keyword evidence="1 3" id="KW-0378">Hydrolase</keyword>
<dbReference type="HOGENOM" id="CLU_073524_0_0_2"/>
<protein>
    <submittedName>
        <fullName evidence="3">Acyl-CoA hydrolase</fullName>
    </submittedName>
</protein>
<organism evidence="3 4">
    <name type="scientific">Caldisphaera lagunensis (strain DSM 15908 / JCM 11604 / ANMR 0165 / IC-154)</name>
    <dbReference type="NCBI Taxonomy" id="1056495"/>
    <lineage>
        <taxon>Archaea</taxon>
        <taxon>Thermoproteota</taxon>
        <taxon>Thermoprotei</taxon>
        <taxon>Acidilobales</taxon>
        <taxon>Caldisphaeraceae</taxon>
        <taxon>Caldisphaera</taxon>
    </lineage>
</organism>
<gene>
    <name evidence="3" type="ordered locus">Calag_1246</name>
</gene>
<dbReference type="Pfam" id="PF03061">
    <property type="entry name" value="4HBT"/>
    <property type="match status" value="2"/>
</dbReference>
<dbReference type="KEGG" id="clg:Calag_1246"/>
<dbReference type="PROSITE" id="PS51770">
    <property type="entry name" value="HOTDOG_ACOT"/>
    <property type="match status" value="2"/>
</dbReference>
<name>L0AAL9_CALLD</name>
<feature type="domain" description="HotDog ACOT-type" evidence="2">
    <location>
        <begin position="175"/>
        <end position="287"/>
    </location>
</feature>
<evidence type="ECO:0000256" key="1">
    <source>
        <dbReference type="ARBA" id="ARBA00022801"/>
    </source>
</evidence>
<dbReference type="AlphaFoldDB" id="L0AAL9"/>
<dbReference type="EMBL" id="CP003378">
    <property type="protein sequence ID" value="AFZ70963.1"/>
    <property type="molecule type" value="Genomic_DNA"/>
</dbReference>
<dbReference type="FunCoup" id="L0AAL9">
    <property type="interactions" value="10"/>
</dbReference>
<dbReference type="GO" id="GO:0005829">
    <property type="term" value="C:cytosol"/>
    <property type="evidence" value="ECO:0007669"/>
    <property type="project" value="TreeGrafter"/>
</dbReference>
<dbReference type="Gene3D" id="3.10.129.10">
    <property type="entry name" value="Hotdog Thioesterase"/>
    <property type="match status" value="2"/>
</dbReference>
<dbReference type="InterPro" id="IPR033120">
    <property type="entry name" value="HOTDOG_ACOT"/>
</dbReference>
<proteinExistence type="predicted"/>
<dbReference type="InParanoid" id="L0AAL9"/>
<evidence type="ECO:0000259" key="2">
    <source>
        <dbReference type="PROSITE" id="PS51770"/>
    </source>
</evidence>
<evidence type="ECO:0000313" key="4">
    <source>
        <dbReference type="Proteomes" id="UP000010469"/>
    </source>
</evidence>
<dbReference type="InterPro" id="IPR006683">
    <property type="entry name" value="Thioestr_dom"/>
</dbReference>
<accession>L0AAL9</accession>
<dbReference type="eggNOG" id="arCOG00773">
    <property type="taxonomic scope" value="Archaea"/>
</dbReference>
<dbReference type="RefSeq" id="WP_015232860.1">
    <property type="nucleotide sequence ID" value="NC_019791.1"/>
</dbReference>
<dbReference type="Proteomes" id="UP000010469">
    <property type="component" value="Chromosome"/>
</dbReference>
<evidence type="ECO:0000313" key="3">
    <source>
        <dbReference type="EMBL" id="AFZ70963.1"/>
    </source>
</evidence>
<sequence precursor="true">MACKRKLTPFETKLTTLFQVMPMHANPLGMLFGGVMEDWMIQVSNMEATRIAKRPTLLAGMDSIFFISPVLVGENANITAWVDYVGNTSIDIGLLVEAENPILNEKRLTTLAHMTYVAVGKDLRPVPLDVCIEPKTKEEEEIYQEALKRRKSRENRIKDRRTKALDSLPPKGLDDRFTITNYKVVMPEDAMALNTLFAGKLMRLLDESTALVGTRYARGPVVTASVDTTDFYSPVMVGETLIIYSTLTNIGKSSMEVIAKVVKRDEITGEEKHTTTSYFTLVHVGPTGRSEPLPEFKVTEEWQKQIIEESEKRRAERLEMLSSFKANAEKFRQIVI</sequence>
<dbReference type="CDD" id="cd03442">
    <property type="entry name" value="BFIT_BACH"/>
    <property type="match status" value="2"/>
</dbReference>
<dbReference type="GO" id="GO:0052816">
    <property type="term" value="F:long-chain fatty acyl-CoA hydrolase activity"/>
    <property type="evidence" value="ECO:0007669"/>
    <property type="project" value="TreeGrafter"/>
</dbReference>